<evidence type="ECO:0000313" key="3">
    <source>
        <dbReference type="Proteomes" id="UP000679722"/>
    </source>
</evidence>
<reference evidence="3" key="1">
    <citation type="submission" date="2023-07" db="EMBL/GenBank/DDBJ databases">
        <title>Marinomonas vulgaris A79, complete genome.</title>
        <authorList>
            <person name="Ying J.-J."/>
        </authorList>
    </citation>
    <scope>NUCLEOTIDE SEQUENCE [LARGE SCALE GENOMIC DNA]</scope>
    <source>
        <strain evidence="3">A79</strain>
    </source>
</reference>
<proteinExistence type="predicted"/>
<accession>A0ABS5H6G4</accession>
<gene>
    <name evidence="2" type="ORF">J9B83_00010</name>
</gene>
<keyword evidence="1" id="KW-0732">Signal</keyword>
<dbReference type="EMBL" id="JAGSSV010000001">
    <property type="protein sequence ID" value="MBR7887307.1"/>
    <property type="molecule type" value="Genomic_DNA"/>
</dbReference>
<dbReference type="Proteomes" id="UP000679722">
    <property type="component" value="Unassembled WGS sequence"/>
</dbReference>
<evidence type="ECO:0000256" key="1">
    <source>
        <dbReference type="SAM" id="SignalP"/>
    </source>
</evidence>
<name>A0ABS5H6G4_9GAMM</name>
<dbReference type="RefSeq" id="WP_211534621.1">
    <property type="nucleotide sequence ID" value="NZ_JAGSSV010000001.1"/>
</dbReference>
<organism evidence="2 3">
    <name type="scientific">Marinomonas vulgaris</name>
    <dbReference type="NCBI Taxonomy" id="2823372"/>
    <lineage>
        <taxon>Bacteria</taxon>
        <taxon>Pseudomonadati</taxon>
        <taxon>Pseudomonadota</taxon>
        <taxon>Gammaproteobacteria</taxon>
        <taxon>Oceanospirillales</taxon>
        <taxon>Oceanospirillaceae</taxon>
        <taxon>Marinomonas</taxon>
    </lineage>
</organism>
<sequence length="150" mass="16555">MIFSFKGLVISACFCSSLTAVAGSWNVTLQQNDPMATNESYYATSDSFPPIKILSFPYTDARSWIGVGCNTDNQYWAFIGFNKANFIGGEWKMSTKNHLTKIKYDDQISQVNLFESSDGQNFLNVGATDKDTFIKGLKSSNSVITGVVVK</sequence>
<feature type="signal peptide" evidence="1">
    <location>
        <begin position="1"/>
        <end position="22"/>
    </location>
</feature>
<comment type="caution">
    <text evidence="2">The sequence shown here is derived from an EMBL/GenBank/DDBJ whole genome shotgun (WGS) entry which is preliminary data.</text>
</comment>
<evidence type="ECO:0000313" key="2">
    <source>
        <dbReference type="EMBL" id="MBR7887307.1"/>
    </source>
</evidence>
<feature type="chain" id="PRO_5045403218" evidence="1">
    <location>
        <begin position="23"/>
        <end position="150"/>
    </location>
</feature>
<protein>
    <submittedName>
        <fullName evidence="2">Uncharacterized protein</fullName>
    </submittedName>
</protein>
<keyword evidence="3" id="KW-1185">Reference proteome</keyword>